<evidence type="ECO:0000256" key="3">
    <source>
        <dbReference type="ARBA" id="ARBA00023157"/>
    </source>
</evidence>
<keyword evidence="2" id="KW-0560">Oxidoreductase</keyword>
<dbReference type="EMBL" id="JAUFPN010000206">
    <property type="protein sequence ID" value="MDN3568288.1"/>
    <property type="molecule type" value="Genomic_DNA"/>
</dbReference>
<dbReference type="SUPFAM" id="SSF52833">
    <property type="entry name" value="Thioredoxin-like"/>
    <property type="match status" value="1"/>
</dbReference>
<dbReference type="InterPro" id="IPR036249">
    <property type="entry name" value="Thioredoxin-like_sf"/>
</dbReference>
<feature type="domain" description="Thioredoxin" evidence="6">
    <location>
        <begin position="51"/>
        <end position="246"/>
    </location>
</feature>
<dbReference type="InterPro" id="IPR001853">
    <property type="entry name" value="DSBA-like_thioredoxin_dom"/>
</dbReference>
<dbReference type="PROSITE" id="PS51352">
    <property type="entry name" value="THIOREDOXIN_2"/>
    <property type="match status" value="1"/>
</dbReference>
<gene>
    <name evidence="7" type="ORF">QWZ14_28250</name>
</gene>
<dbReference type="PANTHER" id="PTHR13887:SF14">
    <property type="entry name" value="DISULFIDE BOND FORMATION PROTEIN D"/>
    <property type="match status" value="1"/>
</dbReference>
<name>A0ABT8AFH7_9PROT</name>
<keyword evidence="3" id="KW-1015">Disulfide bond</keyword>
<reference evidence="8" key="1">
    <citation type="journal article" date="2019" name="Int. J. Syst. Evol. Microbiol.">
        <title>The Global Catalogue of Microorganisms (GCM) 10K type strain sequencing project: providing services to taxonomists for standard genome sequencing and annotation.</title>
        <authorList>
            <consortium name="The Broad Institute Genomics Platform"/>
            <consortium name="The Broad Institute Genome Sequencing Center for Infectious Disease"/>
            <person name="Wu L."/>
            <person name="Ma J."/>
        </authorList>
    </citation>
    <scope>NUCLEOTIDE SEQUENCE [LARGE SCALE GENOMIC DNA]</scope>
    <source>
        <strain evidence="8">CECT 7131</strain>
    </source>
</reference>
<keyword evidence="4" id="KW-0676">Redox-active center</keyword>
<dbReference type="Gene3D" id="3.40.30.10">
    <property type="entry name" value="Glutaredoxin"/>
    <property type="match status" value="1"/>
</dbReference>
<evidence type="ECO:0000313" key="8">
    <source>
        <dbReference type="Proteomes" id="UP001529369"/>
    </source>
</evidence>
<dbReference type="Pfam" id="PF01323">
    <property type="entry name" value="DSBA"/>
    <property type="match status" value="1"/>
</dbReference>
<proteinExistence type="predicted"/>
<organism evidence="7 8">
    <name type="scientific">Paeniroseomonas aquatica</name>
    <dbReference type="NCBI Taxonomy" id="373043"/>
    <lineage>
        <taxon>Bacteria</taxon>
        <taxon>Pseudomonadati</taxon>
        <taxon>Pseudomonadota</taxon>
        <taxon>Alphaproteobacteria</taxon>
        <taxon>Acetobacterales</taxon>
        <taxon>Acetobacteraceae</taxon>
        <taxon>Paeniroseomonas</taxon>
    </lineage>
</organism>
<feature type="chain" id="PRO_5045369685" evidence="5">
    <location>
        <begin position="24"/>
        <end position="251"/>
    </location>
</feature>
<evidence type="ECO:0000256" key="5">
    <source>
        <dbReference type="SAM" id="SignalP"/>
    </source>
</evidence>
<dbReference type="Proteomes" id="UP001529369">
    <property type="component" value="Unassembled WGS sequence"/>
</dbReference>
<evidence type="ECO:0000259" key="6">
    <source>
        <dbReference type="PROSITE" id="PS51352"/>
    </source>
</evidence>
<evidence type="ECO:0000313" key="7">
    <source>
        <dbReference type="EMBL" id="MDN3568288.1"/>
    </source>
</evidence>
<keyword evidence="1 5" id="KW-0732">Signal</keyword>
<evidence type="ECO:0000256" key="1">
    <source>
        <dbReference type="ARBA" id="ARBA00022729"/>
    </source>
</evidence>
<dbReference type="InterPro" id="IPR013766">
    <property type="entry name" value="Thioredoxin_domain"/>
</dbReference>
<dbReference type="CDD" id="cd03023">
    <property type="entry name" value="DsbA_Com1_like"/>
    <property type="match status" value="1"/>
</dbReference>
<dbReference type="RefSeq" id="WP_290320395.1">
    <property type="nucleotide sequence ID" value="NZ_JAUFPN010000206.1"/>
</dbReference>
<sequence>MRTVFAGALAGTLAGLLAFVAPAAAQGFSPEQRQEVVGILREALRQDPGILREALAALEAAEVRDREGAQRVAIAAHGEALYRNAADPVKGNPQGAVTIVEFFDARCGYCKQLQPVMDQMLRRQRDVRVVMKDLPILGPNSVLASRALLAAQRQGKYVELYDVLMKLRDDPAEPVLKREAERVGLDWSRLRRDMDDPGLQARIQGNLQLAQQLRIEGTPALLIGDTLVPGAIDLATLERLVAEARVRPGGG</sequence>
<comment type="caution">
    <text evidence="7">The sequence shown here is derived from an EMBL/GenBank/DDBJ whole genome shotgun (WGS) entry which is preliminary data.</text>
</comment>
<accession>A0ABT8AFH7</accession>
<feature type="signal peptide" evidence="5">
    <location>
        <begin position="1"/>
        <end position="23"/>
    </location>
</feature>
<evidence type="ECO:0000256" key="2">
    <source>
        <dbReference type="ARBA" id="ARBA00023002"/>
    </source>
</evidence>
<keyword evidence="8" id="KW-1185">Reference proteome</keyword>
<protein>
    <submittedName>
        <fullName evidence="7">DsbA family protein</fullName>
    </submittedName>
</protein>
<evidence type="ECO:0000256" key="4">
    <source>
        <dbReference type="ARBA" id="ARBA00023284"/>
    </source>
</evidence>
<dbReference type="PANTHER" id="PTHR13887">
    <property type="entry name" value="GLUTATHIONE S-TRANSFERASE KAPPA"/>
    <property type="match status" value="1"/>
</dbReference>